<comment type="caution">
    <text evidence="6">The sequence shown here is derived from an EMBL/GenBank/DDBJ whole genome shotgun (WGS) entry which is preliminary data.</text>
</comment>
<dbReference type="InterPro" id="IPR013324">
    <property type="entry name" value="RNA_pol_sigma_r3/r4-like"/>
</dbReference>
<keyword evidence="4" id="KW-0804">Transcription</keyword>
<dbReference type="InterPro" id="IPR036388">
    <property type="entry name" value="WH-like_DNA-bd_sf"/>
</dbReference>
<protein>
    <submittedName>
        <fullName evidence="6">Sigma-70 family RNA polymerase sigma factor</fullName>
    </submittedName>
</protein>
<evidence type="ECO:0000256" key="1">
    <source>
        <dbReference type="ARBA" id="ARBA00010641"/>
    </source>
</evidence>
<dbReference type="InterPro" id="IPR013249">
    <property type="entry name" value="RNA_pol_sigma70_r4_t2"/>
</dbReference>
<keyword evidence="7" id="KW-1185">Reference proteome</keyword>
<gene>
    <name evidence="6" type="ORF">I5L79_18100</name>
</gene>
<feature type="domain" description="RNA polymerase sigma factor 70 region 4 type 2" evidence="5">
    <location>
        <begin position="124"/>
        <end position="175"/>
    </location>
</feature>
<dbReference type="Pfam" id="PF08281">
    <property type="entry name" value="Sigma70_r4_2"/>
    <property type="match status" value="1"/>
</dbReference>
<dbReference type="CDD" id="cd06171">
    <property type="entry name" value="Sigma70_r4"/>
    <property type="match status" value="1"/>
</dbReference>
<dbReference type="EMBL" id="JADWYK010000013">
    <property type="protein sequence ID" value="MBG8555465.1"/>
    <property type="molecule type" value="Genomic_DNA"/>
</dbReference>
<dbReference type="InterPro" id="IPR014284">
    <property type="entry name" value="RNA_pol_sigma-70_dom"/>
</dbReference>
<dbReference type="Proteomes" id="UP000601099">
    <property type="component" value="Unassembled WGS sequence"/>
</dbReference>
<dbReference type="SUPFAM" id="SSF88659">
    <property type="entry name" value="Sigma3 and sigma4 domains of RNA polymerase sigma factors"/>
    <property type="match status" value="1"/>
</dbReference>
<evidence type="ECO:0000256" key="4">
    <source>
        <dbReference type="ARBA" id="ARBA00023163"/>
    </source>
</evidence>
<name>A0ABS0L6B4_9BACT</name>
<evidence type="ECO:0000256" key="2">
    <source>
        <dbReference type="ARBA" id="ARBA00023015"/>
    </source>
</evidence>
<dbReference type="InterPro" id="IPR039425">
    <property type="entry name" value="RNA_pol_sigma-70-like"/>
</dbReference>
<accession>A0ABS0L6B4</accession>
<comment type="similarity">
    <text evidence="1">Belongs to the sigma-70 factor family. ECF subfamily.</text>
</comment>
<keyword evidence="2" id="KW-0805">Transcription regulation</keyword>
<dbReference type="PANTHER" id="PTHR43133">
    <property type="entry name" value="RNA POLYMERASE ECF-TYPE SIGMA FACTO"/>
    <property type="match status" value="1"/>
</dbReference>
<reference evidence="6 7" key="1">
    <citation type="submission" date="2020-11" db="EMBL/GenBank/DDBJ databases">
        <title>Hymenobacter sp.</title>
        <authorList>
            <person name="Kim M.K."/>
        </authorList>
    </citation>
    <scope>NUCLEOTIDE SEQUENCE [LARGE SCALE GENOMIC DNA]</scope>
    <source>
        <strain evidence="6 7">BT594</strain>
    </source>
</reference>
<dbReference type="InterPro" id="IPR013325">
    <property type="entry name" value="RNA_pol_sigma_r2"/>
</dbReference>
<dbReference type="RefSeq" id="WP_196956486.1">
    <property type="nucleotide sequence ID" value="NZ_JADWYK010000013.1"/>
</dbReference>
<organism evidence="6 7">
    <name type="scientific">Hymenobacter guriensis</name>
    <dbReference type="NCBI Taxonomy" id="2793065"/>
    <lineage>
        <taxon>Bacteria</taxon>
        <taxon>Pseudomonadati</taxon>
        <taxon>Bacteroidota</taxon>
        <taxon>Cytophagia</taxon>
        <taxon>Cytophagales</taxon>
        <taxon>Hymenobacteraceae</taxon>
        <taxon>Hymenobacter</taxon>
    </lineage>
</organism>
<evidence type="ECO:0000256" key="3">
    <source>
        <dbReference type="ARBA" id="ARBA00023082"/>
    </source>
</evidence>
<sequence>MPSLDASLWDEFRAGSEWAFERIFLAQYDELYSYGIRLSRDEELVKDAIQNLFQRLWQRRAQLGSVAVLKPYLFKALRHQLADELGTAQRHRLLPAGFEPEFQVQYSPEDFLIAQQLTTEQHTQLVEALGQLNNRQREAIHLKFFEGFAYDRIADIMTLNQQSVRNLVHQAITRLRHALPILYLVGLACQLLLTNSWRIMKLFTS</sequence>
<dbReference type="Gene3D" id="1.10.1740.10">
    <property type="match status" value="1"/>
</dbReference>
<proteinExistence type="inferred from homology"/>
<evidence type="ECO:0000313" key="6">
    <source>
        <dbReference type="EMBL" id="MBG8555465.1"/>
    </source>
</evidence>
<evidence type="ECO:0000259" key="5">
    <source>
        <dbReference type="Pfam" id="PF08281"/>
    </source>
</evidence>
<dbReference type="NCBIfam" id="TIGR02937">
    <property type="entry name" value="sigma70-ECF"/>
    <property type="match status" value="1"/>
</dbReference>
<keyword evidence="3" id="KW-0731">Sigma factor</keyword>
<dbReference type="SUPFAM" id="SSF88946">
    <property type="entry name" value="Sigma2 domain of RNA polymerase sigma factors"/>
    <property type="match status" value="1"/>
</dbReference>
<dbReference type="PANTHER" id="PTHR43133:SF46">
    <property type="entry name" value="RNA POLYMERASE SIGMA-70 FACTOR ECF SUBFAMILY"/>
    <property type="match status" value="1"/>
</dbReference>
<evidence type="ECO:0000313" key="7">
    <source>
        <dbReference type="Proteomes" id="UP000601099"/>
    </source>
</evidence>
<dbReference type="Gene3D" id="1.10.10.10">
    <property type="entry name" value="Winged helix-like DNA-binding domain superfamily/Winged helix DNA-binding domain"/>
    <property type="match status" value="1"/>
</dbReference>